<keyword evidence="2" id="KW-1133">Transmembrane helix</keyword>
<keyword evidence="2" id="KW-0812">Transmembrane</keyword>
<evidence type="ECO:0000256" key="1">
    <source>
        <dbReference type="SAM" id="MobiDB-lite"/>
    </source>
</evidence>
<protein>
    <submittedName>
        <fullName evidence="3">Uncharacterized protein</fullName>
    </submittedName>
</protein>
<feature type="compositionally biased region" description="Polar residues" evidence="1">
    <location>
        <begin position="118"/>
        <end position="129"/>
    </location>
</feature>
<feature type="non-terminal residue" evidence="3">
    <location>
        <position position="139"/>
    </location>
</feature>
<feature type="region of interest" description="Disordered" evidence="1">
    <location>
        <begin position="117"/>
        <end position="139"/>
    </location>
</feature>
<dbReference type="EMBL" id="HACM01009196">
    <property type="protein sequence ID" value="CRZ09638.1"/>
    <property type="molecule type" value="Transcribed_RNA"/>
</dbReference>
<dbReference type="AlphaFoldDB" id="A0A0H5R678"/>
<evidence type="ECO:0000313" key="3">
    <source>
        <dbReference type="EMBL" id="CRZ09638.1"/>
    </source>
</evidence>
<reference evidence="3" key="1">
    <citation type="submission" date="2015-04" db="EMBL/GenBank/DDBJ databases">
        <title>The genome sequence of the plant pathogenic Rhizarian Plasmodiophora brassicae reveals insights in its biotrophic life cycle and the origin of chitin synthesis.</title>
        <authorList>
            <person name="Schwelm A."/>
            <person name="Fogelqvist J."/>
            <person name="Knaust A."/>
            <person name="Julke S."/>
            <person name="Lilja T."/>
            <person name="Dhandapani V."/>
            <person name="Bonilla-Rosso G."/>
            <person name="Karlsson M."/>
            <person name="Shevchenko A."/>
            <person name="Choi S.R."/>
            <person name="Kim H.G."/>
            <person name="Park J.Y."/>
            <person name="Lim Y.P."/>
            <person name="Ludwig-Muller J."/>
            <person name="Dixelius C."/>
        </authorList>
    </citation>
    <scope>NUCLEOTIDE SEQUENCE</scope>
    <source>
        <tissue evidence="3">Potato root galls</tissue>
    </source>
</reference>
<organism evidence="3">
    <name type="scientific">Spongospora subterranea</name>
    <dbReference type="NCBI Taxonomy" id="70186"/>
    <lineage>
        <taxon>Eukaryota</taxon>
        <taxon>Sar</taxon>
        <taxon>Rhizaria</taxon>
        <taxon>Endomyxa</taxon>
        <taxon>Phytomyxea</taxon>
        <taxon>Plasmodiophorida</taxon>
        <taxon>Plasmodiophoridae</taxon>
        <taxon>Spongospora</taxon>
    </lineage>
</organism>
<evidence type="ECO:0000256" key="2">
    <source>
        <dbReference type="SAM" id="Phobius"/>
    </source>
</evidence>
<feature type="transmembrane region" description="Helical" evidence="2">
    <location>
        <begin position="78"/>
        <end position="99"/>
    </location>
</feature>
<proteinExistence type="predicted"/>
<sequence>MKILCVEDVISLSFIRITWHHQACFRIRSEWPAKQKDVRLRPMNFVVNPATTLPNPELAPFLFAKNTSWHDCFAHFFWQRYVTVFIFVISIFIGIFKIVRRHLIWPLILSDPERIDQSDSPLGRSQVSRVNPGAIVHKG</sequence>
<accession>A0A0H5R678</accession>
<keyword evidence="2" id="KW-0472">Membrane</keyword>
<name>A0A0H5R678_9EUKA</name>